<dbReference type="AlphaFoldDB" id="A0A8J1XLX4"/>
<gene>
    <name evidence="1" type="ORF">OFUS_LOCUS25861</name>
</gene>
<accession>A0A8J1XLX4</accession>
<sequence length="103" mass="11685">DMENLQLQAEYCFVFFKRIEGFTSNMNLVTEDSESIVDGRLSDANIIWLARQILFYQRNQLQPRGSFELHIAFNIGDDLLAQLLELVGASECVLMAGILSLGR</sequence>
<dbReference type="EMBL" id="CAIIXF020000012">
    <property type="protein sequence ID" value="CAH1802148.1"/>
    <property type="molecule type" value="Genomic_DNA"/>
</dbReference>
<dbReference type="Proteomes" id="UP000749559">
    <property type="component" value="Unassembled WGS sequence"/>
</dbReference>
<organism evidence="1 2">
    <name type="scientific">Owenia fusiformis</name>
    <name type="common">Polychaete worm</name>
    <dbReference type="NCBI Taxonomy" id="6347"/>
    <lineage>
        <taxon>Eukaryota</taxon>
        <taxon>Metazoa</taxon>
        <taxon>Spiralia</taxon>
        <taxon>Lophotrochozoa</taxon>
        <taxon>Annelida</taxon>
        <taxon>Polychaeta</taxon>
        <taxon>Sedentaria</taxon>
        <taxon>Canalipalpata</taxon>
        <taxon>Sabellida</taxon>
        <taxon>Oweniida</taxon>
        <taxon>Oweniidae</taxon>
        <taxon>Owenia</taxon>
    </lineage>
</organism>
<name>A0A8J1XLX4_OWEFU</name>
<reference evidence="1" key="1">
    <citation type="submission" date="2022-03" db="EMBL/GenBank/DDBJ databases">
        <authorList>
            <person name="Martin C."/>
        </authorList>
    </citation>
    <scope>NUCLEOTIDE SEQUENCE</scope>
</reference>
<comment type="caution">
    <text evidence="1">The sequence shown here is derived from an EMBL/GenBank/DDBJ whole genome shotgun (WGS) entry which is preliminary data.</text>
</comment>
<proteinExistence type="predicted"/>
<feature type="non-terminal residue" evidence="1">
    <location>
        <position position="103"/>
    </location>
</feature>
<protein>
    <submittedName>
        <fullName evidence="1">Uncharacterized protein</fullName>
    </submittedName>
</protein>
<feature type="non-terminal residue" evidence="1">
    <location>
        <position position="1"/>
    </location>
</feature>
<keyword evidence="2" id="KW-1185">Reference proteome</keyword>
<evidence type="ECO:0000313" key="2">
    <source>
        <dbReference type="Proteomes" id="UP000749559"/>
    </source>
</evidence>
<evidence type="ECO:0000313" key="1">
    <source>
        <dbReference type="EMBL" id="CAH1802148.1"/>
    </source>
</evidence>